<dbReference type="AlphaFoldDB" id="A0A2G9ZFE5"/>
<dbReference type="Gene3D" id="1.20.120.580">
    <property type="entry name" value="bsu32300-like"/>
    <property type="match status" value="1"/>
</dbReference>
<dbReference type="InterPro" id="IPR052379">
    <property type="entry name" value="Type_VII_TA_RNase"/>
</dbReference>
<name>A0A2G9ZFE5_9BACT</name>
<evidence type="ECO:0000256" key="2">
    <source>
        <dbReference type="ARBA" id="ARBA00022722"/>
    </source>
</evidence>
<evidence type="ECO:0000256" key="1">
    <source>
        <dbReference type="ARBA" id="ARBA00022649"/>
    </source>
</evidence>
<protein>
    <recommendedName>
        <fullName evidence="7">DUF86 domain-containing protein</fullName>
    </recommendedName>
</protein>
<evidence type="ECO:0000313" key="6">
    <source>
        <dbReference type="Proteomes" id="UP000230447"/>
    </source>
</evidence>
<evidence type="ECO:0008006" key="7">
    <source>
        <dbReference type="Google" id="ProtNLM"/>
    </source>
</evidence>
<dbReference type="PANTHER" id="PTHR33397">
    <property type="entry name" value="UPF0331 PROTEIN YUTE"/>
    <property type="match status" value="1"/>
</dbReference>
<dbReference type="PANTHER" id="PTHR33397:SF3">
    <property type="entry name" value="MRNA NUCLEASE HEPT"/>
    <property type="match status" value="1"/>
</dbReference>
<evidence type="ECO:0000313" key="5">
    <source>
        <dbReference type="EMBL" id="PIP31895.1"/>
    </source>
</evidence>
<evidence type="ECO:0000256" key="4">
    <source>
        <dbReference type="ARBA" id="ARBA00024207"/>
    </source>
</evidence>
<keyword evidence="3" id="KW-0378">Hydrolase</keyword>
<accession>A0A2G9ZFE5</accession>
<reference evidence="5 6" key="1">
    <citation type="submission" date="2017-09" db="EMBL/GenBank/DDBJ databases">
        <title>Depth-based differentiation of microbial function through sediment-hosted aquifers and enrichment of novel symbionts in the deep terrestrial subsurface.</title>
        <authorList>
            <person name="Probst A.J."/>
            <person name="Ladd B."/>
            <person name="Jarett J.K."/>
            <person name="Geller-Mcgrath D.E."/>
            <person name="Sieber C.M."/>
            <person name="Emerson J.B."/>
            <person name="Anantharaman K."/>
            <person name="Thomas B.C."/>
            <person name="Malmstrom R."/>
            <person name="Stieglmeier M."/>
            <person name="Klingl A."/>
            <person name="Woyke T."/>
            <person name="Ryan C.M."/>
            <person name="Banfield J.F."/>
        </authorList>
    </citation>
    <scope>NUCLEOTIDE SEQUENCE [LARGE SCALE GENOMIC DNA]</scope>
    <source>
        <strain evidence="5">CG23_combo_of_CG06-09_8_20_14_all_37_87_8</strain>
    </source>
</reference>
<sequence>MTFEQNFVTAKLSMIADYLEDAERIFARGYEDVLKNVEKRLATERLCQLLVDAMLAINHHFIKELNLKVSDDLQGTFYILGENNILPMDFAKKIVPVVSIRNRLVHKYEEIDKELFVRSFFKDRDDFKKYVQFINDYMLVHPL</sequence>
<evidence type="ECO:0000256" key="3">
    <source>
        <dbReference type="ARBA" id="ARBA00022801"/>
    </source>
</evidence>
<organism evidence="5 6">
    <name type="scientific">bacterium (Candidatus Gribaldobacteria) CG23_combo_of_CG06-09_8_20_14_all_37_87_8</name>
    <dbReference type="NCBI Taxonomy" id="2014278"/>
    <lineage>
        <taxon>Bacteria</taxon>
        <taxon>Candidatus Gribaldobacteria</taxon>
    </lineage>
</organism>
<keyword evidence="1" id="KW-1277">Toxin-antitoxin system</keyword>
<dbReference type="GO" id="GO:0016787">
    <property type="term" value="F:hydrolase activity"/>
    <property type="evidence" value="ECO:0007669"/>
    <property type="project" value="UniProtKB-KW"/>
</dbReference>
<proteinExistence type="inferred from homology"/>
<dbReference type="NCBIfam" id="NF047751">
    <property type="entry name" value="HepT_toxin"/>
    <property type="match status" value="1"/>
</dbReference>
<dbReference type="EMBL" id="PCSB01000021">
    <property type="protein sequence ID" value="PIP31895.1"/>
    <property type="molecule type" value="Genomic_DNA"/>
</dbReference>
<dbReference type="InterPro" id="IPR008201">
    <property type="entry name" value="HepT-like"/>
</dbReference>
<dbReference type="InterPro" id="IPR037038">
    <property type="entry name" value="HepT-like_sf"/>
</dbReference>
<gene>
    <name evidence="5" type="ORF">COX24_01055</name>
</gene>
<comment type="caution">
    <text evidence="5">The sequence shown here is derived from an EMBL/GenBank/DDBJ whole genome shotgun (WGS) entry which is preliminary data.</text>
</comment>
<dbReference type="Pfam" id="PF01934">
    <property type="entry name" value="HepT-like"/>
    <property type="match status" value="1"/>
</dbReference>
<keyword evidence="2" id="KW-0540">Nuclease</keyword>
<comment type="similarity">
    <text evidence="4">Belongs to the HepT RNase toxin family.</text>
</comment>
<dbReference type="GO" id="GO:0004540">
    <property type="term" value="F:RNA nuclease activity"/>
    <property type="evidence" value="ECO:0007669"/>
    <property type="project" value="InterPro"/>
</dbReference>
<dbReference type="Proteomes" id="UP000230447">
    <property type="component" value="Unassembled WGS sequence"/>
</dbReference>
<dbReference type="GO" id="GO:0110001">
    <property type="term" value="C:toxin-antitoxin complex"/>
    <property type="evidence" value="ECO:0007669"/>
    <property type="project" value="InterPro"/>
</dbReference>